<proteinExistence type="predicted"/>
<keyword evidence="2" id="KW-0805">Transcription regulation</keyword>
<dbReference type="Gene3D" id="1.10.10.60">
    <property type="entry name" value="Homeodomain-like"/>
    <property type="match status" value="1"/>
</dbReference>
<dbReference type="EMBL" id="JAYJJU010000002">
    <property type="protein sequence ID" value="MEB3030644.1"/>
    <property type="molecule type" value="Genomic_DNA"/>
</dbReference>
<dbReference type="SUPFAM" id="SSF46689">
    <property type="entry name" value="Homeodomain-like"/>
    <property type="match status" value="1"/>
</dbReference>
<evidence type="ECO:0000256" key="3">
    <source>
        <dbReference type="ARBA" id="ARBA00023125"/>
    </source>
</evidence>
<keyword evidence="8" id="KW-1185">Reference proteome</keyword>
<dbReference type="InterPro" id="IPR001647">
    <property type="entry name" value="HTH_TetR"/>
</dbReference>
<comment type="caution">
    <text evidence="7">The sequence shown here is derived from an EMBL/GenBank/DDBJ whole genome shotgun (WGS) entry which is preliminary data.</text>
</comment>
<dbReference type="Pfam" id="PF00440">
    <property type="entry name" value="TetR_N"/>
    <property type="match status" value="1"/>
</dbReference>
<dbReference type="Pfam" id="PF02909">
    <property type="entry name" value="TetR_C_1"/>
    <property type="match status" value="1"/>
</dbReference>
<dbReference type="InterPro" id="IPR036271">
    <property type="entry name" value="Tet_transcr_reg_TetR-rel_C_sf"/>
</dbReference>
<dbReference type="InterPro" id="IPR050109">
    <property type="entry name" value="HTH-type_TetR-like_transc_reg"/>
</dbReference>
<dbReference type="InterPro" id="IPR004111">
    <property type="entry name" value="Repressor_TetR_C"/>
</dbReference>
<accession>A0ABU5XRP1</accession>
<feature type="DNA-binding region" description="H-T-H motif" evidence="5">
    <location>
        <begin position="27"/>
        <end position="46"/>
    </location>
</feature>
<dbReference type="Gene3D" id="1.10.357.10">
    <property type="entry name" value="Tetracycline Repressor, domain 2"/>
    <property type="match status" value="1"/>
</dbReference>
<sequence>MAEKLNREVIARAGLRLLEVGGVDGITLRALAGELGVRAPTLYWHVKSKQDIFKAMAVAISEDAAVATATMNPDAPWRERLKGWAHAMRRSILSHRDGGRVFAGTFASDPATFTITEAALAAWQDAGLSIEDSAQRMVLLRHFIVGFCIEEQELAQAAGRRDHGDLAQSPNVDRQDFPLTNQALPKLVGSGADERFELGLQLMLQLARE</sequence>
<protein>
    <submittedName>
        <fullName evidence="7">TetR/AcrR family transcriptional regulator C-terminal domain-containing protein</fullName>
    </submittedName>
</protein>
<dbReference type="PROSITE" id="PS50977">
    <property type="entry name" value="HTH_TETR_2"/>
    <property type="match status" value="1"/>
</dbReference>
<evidence type="ECO:0000256" key="4">
    <source>
        <dbReference type="ARBA" id="ARBA00023163"/>
    </source>
</evidence>
<keyword evidence="3 5" id="KW-0238">DNA-binding</keyword>
<evidence type="ECO:0000256" key="2">
    <source>
        <dbReference type="ARBA" id="ARBA00023015"/>
    </source>
</evidence>
<keyword evidence="1" id="KW-0678">Repressor</keyword>
<evidence type="ECO:0000313" key="7">
    <source>
        <dbReference type="EMBL" id="MEB3030644.1"/>
    </source>
</evidence>
<dbReference type="SUPFAM" id="SSF48498">
    <property type="entry name" value="Tetracyclin repressor-like, C-terminal domain"/>
    <property type="match status" value="1"/>
</dbReference>
<feature type="domain" description="HTH tetR-type" evidence="6">
    <location>
        <begin position="4"/>
        <end position="64"/>
    </location>
</feature>
<name>A0ABU5XRP1_9MYCO</name>
<dbReference type="InterPro" id="IPR009057">
    <property type="entry name" value="Homeodomain-like_sf"/>
</dbReference>
<evidence type="ECO:0000256" key="1">
    <source>
        <dbReference type="ARBA" id="ARBA00022491"/>
    </source>
</evidence>
<dbReference type="PRINTS" id="PR00400">
    <property type="entry name" value="TETREPRESSOR"/>
</dbReference>
<evidence type="ECO:0000313" key="8">
    <source>
        <dbReference type="Proteomes" id="UP001298593"/>
    </source>
</evidence>
<dbReference type="InterPro" id="IPR003012">
    <property type="entry name" value="Tet_transcr_reg_TetR"/>
</dbReference>
<dbReference type="Proteomes" id="UP001298593">
    <property type="component" value="Unassembled WGS sequence"/>
</dbReference>
<evidence type="ECO:0000259" key="6">
    <source>
        <dbReference type="PROSITE" id="PS50977"/>
    </source>
</evidence>
<gene>
    <name evidence="7" type="ORF">KV113_03650</name>
</gene>
<evidence type="ECO:0000256" key="5">
    <source>
        <dbReference type="PROSITE-ProRule" id="PRU00335"/>
    </source>
</evidence>
<keyword evidence="4" id="KW-0804">Transcription</keyword>
<dbReference type="PANTHER" id="PTHR30055:SF151">
    <property type="entry name" value="TRANSCRIPTIONAL REGULATORY PROTEIN"/>
    <property type="match status" value="1"/>
</dbReference>
<reference evidence="7 8" key="1">
    <citation type="submission" date="2023-12" db="EMBL/GenBank/DDBJ databases">
        <title>Description of new species of Mycobacterium terrae complex isolated from sewage at the Sao Paulo Zoological Park Foundation in Brazil.</title>
        <authorList>
            <person name="Romagnoli C.L."/>
            <person name="Conceicao E.C."/>
            <person name="Machado E."/>
            <person name="Barreto L.B.P.F."/>
            <person name="Sharma A."/>
            <person name="Silva N.M."/>
            <person name="Marques L.E."/>
            <person name="Juliana M.A."/>
            <person name="Lourenco M.C.S."/>
            <person name="Digiampietri L.A."/>
            <person name="Suffys P.N."/>
            <person name="Viana-Niero C."/>
        </authorList>
    </citation>
    <scope>NUCLEOTIDE SEQUENCE [LARGE SCALE GENOMIC DNA]</scope>
    <source>
        <strain evidence="7 8">MYC340</strain>
    </source>
</reference>
<dbReference type="RefSeq" id="WP_224976697.1">
    <property type="nucleotide sequence ID" value="NZ_JAYJJU010000002.1"/>
</dbReference>
<organism evidence="7 8">
    <name type="scientific">[Mycobacterium] nativiensis</name>
    <dbReference type="NCBI Taxonomy" id="2855503"/>
    <lineage>
        <taxon>Bacteria</taxon>
        <taxon>Bacillati</taxon>
        <taxon>Actinomycetota</taxon>
        <taxon>Actinomycetes</taxon>
        <taxon>Mycobacteriales</taxon>
        <taxon>Mycobacteriaceae</taxon>
        <taxon>Mycolicibacter</taxon>
    </lineage>
</organism>
<dbReference type="PANTHER" id="PTHR30055">
    <property type="entry name" value="HTH-TYPE TRANSCRIPTIONAL REGULATOR RUTR"/>
    <property type="match status" value="1"/>
</dbReference>